<dbReference type="Proteomes" id="UP000078558">
    <property type="component" value="Chromosome I"/>
</dbReference>
<gene>
    <name evidence="1" type="ORF">ODI_03363</name>
    <name evidence="2" type="ORF">ODI_R0833</name>
</gene>
<name>A0A1C3K0W3_9BURK</name>
<dbReference type="AlphaFoldDB" id="A0A1C3K0W3"/>
<dbReference type="EMBL" id="LT907988">
    <property type="protein sequence ID" value="SOE47426.1"/>
    <property type="molecule type" value="Genomic_DNA"/>
</dbReference>
<dbReference type="EMBL" id="FLRC01000013">
    <property type="protein sequence ID" value="SBT25027.1"/>
    <property type="molecule type" value="Genomic_DNA"/>
</dbReference>
<sequence length="39" mass="4342">MVFMPRTTDIIVLLAGGDKSTQPRDIRAALSLARQLRET</sequence>
<reference evidence="2 3" key="2">
    <citation type="submission" date="2017-08" db="EMBL/GenBank/DDBJ databases">
        <authorList>
            <person name="de Groot N.N."/>
        </authorList>
    </citation>
    <scope>NUCLEOTIDE SEQUENCE [LARGE SCALE GENOMIC DNA]</scope>
    <source>
        <strain evidence="2">Orrdi1</strain>
    </source>
</reference>
<keyword evidence="3" id="KW-1185">Reference proteome</keyword>
<evidence type="ECO:0000313" key="1">
    <source>
        <dbReference type="EMBL" id="SBT25027.1"/>
    </source>
</evidence>
<organism evidence="1 3">
    <name type="scientific">Orrella dioscoreae</name>
    <dbReference type="NCBI Taxonomy" id="1851544"/>
    <lineage>
        <taxon>Bacteria</taxon>
        <taxon>Pseudomonadati</taxon>
        <taxon>Pseudomonadota</taxon>
        <taxon>Betaproteobacteria</taxon>
        <taxon>Burkholderiales</taxon>
        <taxon>Alcaligenaceae</taxon>
        <taxon>Orrella</taxon>
    </lineage>
</organism>
<evidence type="ECO:0000313" key="2">
    <source>
        <dbReference type="EMBL" id="SOE47426.1"/>
    </source>
</evidence>
<proteinExistence type="predicted"/>
<evidence type="ECO:0000313" key="3">
    <source>
        <dbReference type="Proteomes" id="UP000078558"/>
    </source>
</evidence>
<accession>A0A1C3K0W3</accession>
<evidence type="ECO:0008006" key="4">
    <source>
        <dbReference type="Google" id="ProtNLM"/>
    </source>
</evidence>
<reference evidence="1 3" key="1">
    <citation type="submission" date="2016-06" db="EMBL/GenBank/DDBJ databases">
        <authorList>
            <person name="Kjaerup R.B."/>
            <person name="Dalgaard T.S."/>
            <person name="Juul-Madsen H.R."/>
        </authorList>
    </citation>
    <scope>NUCLEOTIDE SEQUENCE [LARGE SCALE GENOMIC DNA]</scope>
    <source>
        <strain evidence="1">Orrdi1</strain>
    </source>
</reference>
<dbReference type="KEGG" id="odi:ODI_R0833"/>
<protein>
    <recommendedName>
        <fullName evidence="4">Addiction module killer protein</fullName>
    </recommendedName>
</protein>